<dbReference type="AlphaFoldDB" id="A0A835ZJJ2"/>
<proteinExistence type="predicted"/>
<feature type="region of interest" description="Disordered" evidence="1">
    <location>
        <begin position="76"/>
        <end position="146"/>
    </location>
</feature>
<gene>
    <name evidence="2" type="ORF">JEQ12_019590</name>
</gene>
<feature type="compositionally biased region" description="Polar residues" evidence="1">
    <location>
        <begin position="91"/>
        <end position="102"/>
    </location>
</feature>
<accession>A0A835ZJJ2</accession>
<dbReference type="Proteomes" id="UP000664991">
    <property type="component" value="Unassembled WGS sequence"/>
</dbReference>
<dbReference type="EMBL" id="JAEMGP010000027">
    <property type="protein sequence ID" value="KAG5193229.1"/>
    <property type="molecule type" value="Genomic_DNA"/>
</dbReference>
<sequence length="146" mass="15181">MPSKHRTTWPEGSGTVARLFLTLSPRDAGPRKESCVTFAKKGMRTAAPGQLSQSTEASGNILRANSEDAQAISSSLQVLAGIQGPSGTADPDTQASSQLETPSTDRRGADDGIKGGTVSKRGANGEPGSLRGSRPMRYSKAPQTQP</sequence>
<evidence type="ECO:0000256" key="1">
    <source>
        <dbReference type="SAM" id="MobiDB-lite"/>
    </source>
</evidence>
<reference evidence="2 3" key="1">
    <citation type="submission" date="2020-12" db="EMBL/GenBank/DDBJ databases">
        <title>De novo assembly of Tibetan sheep genome.</title>
        <authorList>
            <person name="Li X."/>
        </authorList>
    </citation>
    <scope>NUCLEOTIDE SEQUENCE [LARGE SCALE GENOMIC DNA]</scope>
    <source>
        <tissue evidence="2">Heart</tissue>
    </source>
</reference>
<feature type="region of interest" description="Disordered" evidence="1">
    <location>
        <begin position="43"/>
        <end position="62"/>
    </location>
</feature>
<protein>
    <submittedName>
        <fullName evidence="2">Uncharacterized protein</fullName>
    </submittedName>
</protein>
<name>A0A835ZJJ2_SHEEP</name>
<evidence type="ECO:0000313" key="2">
    <source>
        <dbReference type="EMBL" id="KAG5193229.1"/>
    </source>
</evidence>
<evidence type="ECO:0000313" key="3">
    <source>
        <dbReference type="Proteomes" id="UP000664991"/>
    </source>
</evidence>
<comment type="caution">
    <text evidence="2">The sequence shown here is derived from an EMBL/GenBank/DDBJ whole genome shotgun (WGS) entry which is preliminary data.</text>
</comment>
<organism evidence="2 3">
    <name type="scientific">Ovis aries</name>
    <name type="common">Sheep</name>
    <dbReference type="NCBI Taxonomy" id="9940"/>
    <lineage>
        <taxon>Eukaryota</taxon>
        <taxon>Metazoa</taxon>
        <taxon>Chordata</taxon>
        <taxon>Craniata</taxon>
        <taxon>Vertebrata</taxon>
        <taxon>Euteleostomi</taxon>
        <taxon>Mammalia</taxon>
        <taxon>Eutheria</taxon>
        <taxon>Laurasiatheria</taxon>
        <taxon>Artiodactyla</taxon>
        <taxon>Ruminantia</taxon>
        <taxon>Pecora</taxon>
        <taxon>Bovidae</taxon>
        <taxon>Caprinae</taxon>
        <taxon>Ovis</taxon>
    </lineage>
</organism>
<feature type="compositionally biased region" description="Basic and acidic residues" evidence="1">
    <location>
        <begin position="103"/>
        <end position="113"/>
    </location>
</feature>